<dbReference type="OrthoDB" id="5332281at2759"/>
<accession>A0A2K0T3L3</accession>
<dbReference type="PANTHER" id="PTHR14187">
    <property type="entry name" value="ALPHA KINASE/ELONGATION FACTOR 2 KINASE"/>
    <property type="match status" value="1"/>
</dbReference>
<dbReference type="AlphaFoldDB" id="A0A2K0T3L3"/>
<evidence type="ECO:0000313" key="4">
    <source>
        <dbReference type="Proteomes" id="UP000236546"/>
    </source>
</evidence>
<proteinExistence type="predicted"/>
<organism evidence="3 4">
    <name type="scientific">Trichoderma gamsii</name>
    <dbReference type="NCBI Taxonomy" id="398673"/>
    <lineage>
        <taxon>Eukaryota</taxon>
        <taxon>Fungi</taxon>
        <taxon>Dikarya</taxon>
        <taxon>Ascomycota</taxon>
        <taxon>Pezizomycotina</taxon>
        <taxon>Sordariomycetes</taxon>
        <taxon>Hypocreomycetidae</taxon>
        <taxon>Hypocreales</taxon>
        <taxon>Hypocreaceae</taxon>
        <taxon>Trichoderma</taxon>
    </lineage>
</organism>
<dbReference type="PANTHER" id="PTHR14187:SF5">
    <property type="entry name" value="HEAT SHOCK 70 KDA PROTEIN 12A"/>
    <property type="match status" value="1"/>
</dbReference>
<dbReference type="Pfam" id="PF00012">
    <property type="entry name" value="HSP70"/>
    <property type="match status" value="1"/>
</dbReference>
<sequence>MDDRLIIAVDFGTTYSGIAYCFADQQNSSPIPIDNWPGANGIDVPKIPTVICYDKQNPQKFAWGGSVEPQADSISGFKLLLDPSQSRPDYVPGISIAKELQQLPKTPVQITADFIGAIHNHAIEEISKKFPKDYVQLCRKEYIFSVPAVWSDAAKHATLKAAEMAGLTPVQLIKEPEAAALWTTKKLDVALNSGDVFVVCDAGGGTVDLVSYEVQTTNPKLQVKEVVPGTGGMAGSLHLNKRFESAIKELVGEDQWSSLRSSKGFQLASSLFEKEIKKGFKGDFDDDGFDDDDEFYVNFYPAKLADNPDRGLESNTWTMVREDLMNIFNPVIDDILKLVDDQVERVKVKMGGRSPKYIFLVGGFGSNRYLMKRIVNKYPNIEVLQPPDAWAAIAK</sequence>
<dbReference type="GO" id="GO:0140662">
    <property type="term" value="F:ATP-dependent protein folding chaperone"/>
    <property type="evidence" value="ECO:0007669"/>
    <property type="project" value="InterPro"/>
</dbReference>
<name>A0A2K0T3L3_9HYPO</name>
<keyword evidence="2" id="KW-0067">ATP-binding</keyword>
<keyword evidence="1" id="KW-0547">Nucleotide-binding</keyword>
<protein>
    <recommendedName>
        <fullName evidence="5">Hsp70-like protein</fullName>
    </recommendedName>
</protein>
<dbReference type="InterPro" id="IPR043129">
    <property type="entry name" value="ATPase_NBD"/>
</dbReference>
<dbReference type="SUPFAM" id="SSF53067">
    <property type="entry name" value="Actin-like ATPase domain"/>
    <property type="match status" value="2"/>
</dbReference>
<dbReference type="CDD" id="cd10170">
    <property type="entry name" value="ASKHA_NBD_HSP70"/>
    <property type="match status" value="1"/>
</dbReference>
<gene>
    <name evidence="3" type="ORF">TGAMA5MH_08039</name>
</gene>
<evidence type="ECO:0000256" key="2">
    <source>
        <dbReference type="ARBA" id="ARBA00022840"/>
    </source>
</evidence>
<evidence type="ECO:0000313" key="3">
    <source>
        <dbReference type="EMBL" id="PNP40117.1"/>
    </source>
</evidence>
<dbReference type="EMBL" id="MTYH01000073">
    <property type="protein sequence ID" value="PNP40117.1"/>
    <property type="molecule type" value="Genomic_DNA"/>
</dbReference>
<comment type="caution">
    <text evidence="3">The sequence shown here is derived from an EMBL/GenBank/DDBJ whole genome shotgun (WGS) entry which is preliminary data.</text>
</comment>
<dbReference type="Proteomes" id="UP000236546">
    <property type="component" value="Unassembled WGS sequence"/>
</dbReference>
<evidence type="ECO:0008006" key="5">
    <source>
        <dbReference type="Google" id="ProtNLM"/>
    </source>
</evidence>
<dbReference type="GO" id="GO:0005524">
    <property type="term" value="F:ATP binding"/>
    <property type="evidence" value="ECO:0007669"/>
    <property type="project" value="UniProtKB-KW"/>
</dbReference>
<dbReference type="InterPro" id="IPR013126">
    <property type="entry name" value="Hsp_70_fam"/>
</dbReference>
<reference evidence="3 4" key="1">
    <citation type="submission" date="2017-02" db="EMBL/GenBank/DDBJ databases">
        <title>Genomes of Trichoderma spp. with biocontrol activity.</title>
        <authorList>
            <person name="Gardiner D."/>
            <person name="Kazan K."/>
            <person name="Vos C."/>
            <person name="Harvey P."/>
        </authorList>
    </citation>
    <scope>NUCLEOTIDE SEQUENCE [LARGE SCALE GENOMIC DNA]</scope>
    <source>
        <strain evidence="3 4">A5MH</strain>
    </source>
</reference>
<dbReference type="Gene3D" id="3.30.420.40">
    <property type="match status" value="1"/>
</dbReference>
<evidence type="ECO:0000256" key="1">
    <source>
        <dbReference type="ARBA" id="ARBA00022741"/>
    </source>
</evidence>